<evidence type="ECO:0000256" key="5">
    <source>
        <dbReference type="PIRSR" id="PIRSR602401-1"/>
    </source>
</evidence>
<dbReference type="GO" id="GO:0005506">
    <property type="term" value="F:iron ion binding"/>
    <property type="evidence" value="ECO:0007669"/>
    <property type="project" value="InterPro"/>
</dbReference>
<dbReference type="GO" id="GO:0005737">
    <property type="term" value="C:cytoplasm"/>
    <property type="evidence" value="ECO:0007669"/>
    <property type="project" value="TreeGrafter"/>
</dbReference>
<comment type="cofactor">
    <cofactor evidence="1 5">
        <name>heme</name>
        <dbReference type="ChEBI" id="CHEBI:30413"/>
    </cofactor>
</comment>
<dbReference type="InterPro" id="IPR001128">
    <property type="entry name" value="Cyt_P450"/>
</dbReference>
<evidence type="ECO:0000256" key="2">
    <source>
        <dbReference type="ARBA" id="ARBA00010617"/>
    </source>
</evidence>
<dbReference type="GO" id="GO:0016712">
    <property type="term" value="F:oxidoreductase activity, acting on paired donors, with incorporation or reduction of molecular oxygen, reduced flavin or flavoprotein as one donor, and incorporation of one atom of oxygen"/>
    <property type="evidence" value="ECO:0007669"/>
    <property type="project" value="TreeGrafter"/>
</dbReference>
<dbReference type="AlphaFoldDB" id="A0A8C8S917"/>
<sequence>MLFLSHWKGYLTRSDTLNNINLYPLYLREPYKDTTIFPVLKLVLYDSKEFPNPEQFKLGHFLDENGAFEKSDYFMPFSAGKQICIGEGLARMELFLILTMMLQNFTLKTLIDPKDIDITPVMSFVSNSPKPYQLCVLPR</sequence>
<dbReference type="Proteomes" id="UP000694393">
    <property type="component" value="Unplaced"/>
</dbReference>
<reference evidence="6" key="1">
    <citation type="submission" date="2025-08" db="UniProtKB">
        <authorList>
            <consortium name="Ensembl"/>
        </authorList>
    </citation>
    <scope>IDENTIFICATION</scope>
</reference>
<reference evidence="6" key="2">
    <citation type="submission" date="2025-09" db="UniProtKB">
        <authorList>
            <consortium name="Ensembl"/>
        </authorList>
    </citation>
    <scope>IDENTIFICATION</scope>
</reference>
<evidence type="ECO:0000313" key="7">
    <source>
        <dbReference type="Proteomes" id="UP000694393"/>
    </source>
</evidence>
<dbReference type="GO" id="GO:0006805">
    <property type="term" value="P:xenobiotic metabolic process"/>
    <property type="evidence" value="ECO:0007669"/>
    <property type="project" value="TreeGrafter"/>
</dbReference>
<dbReference type="GO" id="GO:0020037">
    <property type="term" value="F:heme binding"/>
    <property type="evidence" value="ECO:0007669"/>
    <property type="project" value="InterPro"/>
</dbReference>
<evidence type="ECO:0000256" key="4">
    <source>
        <dbReference type="ARBA" id="ARBA00023004"/>
    </source>
</evidence>
<proteinExistence type="inferred from homology"/>
<feature type="binding site" description="axial binding residue" evidence="5">
    <location>
        <position position="84"/>
    </location>
    <ligand>
        <name>heme</name>
        <dbReference type="ChEBI" id="CHEBI:30413"/>
    </ligand>
    <ligandPart>
        <name>Fe</name>
        <dbReference type="ChEBI" id="CHEBI:18248"/>
    </ligandPart>
</feature>
<keyword evidence="3 5" id="KW-0479">Metal-binding</keyword>
<evidence type="ECO:0000256" key="1">
    <source>
        <dbReference type="ARBA" id="ARBA00001971"/>
    </source>
</evidence>
<dbReference type="Ensembl" id="ENSPCET00000016600.1">
    <property type="protein sequence ID" value="ENSPCEP00000016033.1"/>
    <property type="gene ID" value="ENSPCEG00000012637.1"/>
</dbReference>
<name>A0A8C8S917_9SAUR</name>
<dbReference type="PRINTS" id="PR00463">
    <property type="entry name" value="EP450I"/>
</dbReference>
<comment type="similarity">
    <text evidence="2">Belongs to the cytochrome P450 family.</text>
</comment>
<dbReference type="PANTHER" id="PTHR24300">
    <property type="entry name" value="CYTOCHROME P450 508A4-RELATED"/>
    <property type="match status" value="1"/>
</dbReference>
<organism evidence="6 7">
    <name type="scientific">Pelusios castaneus</name>
    <name type="common">West African mud turtle</name>
    <dbReference type="NCBI Taxonomy" id="367368"/>
    <lineage>
        <taxon>Eukaryota</taxon>
        <taxon>Metazoa</taxon>
        <taxon>Chordata</taxon>
        <taxon>Craniata</taxon>
        <taxon>Vertebrata</taxon>
        <taxon>Euteleostomi</taxon>
        <taxon>Archelosauria</taxon>
        <taxon>Testudinata</taxon>
        <taxon>Testudines</taxon>
        <taxon>Pleurodira</taxon>
        <taxon>Pelomedusidae</taxon>
        <taxon>Pelusios</taxon>
    </lineage>
</organism>
<keyword evidence="7" id="KW-1185">Reference proteome</keyword>
<evidence type="ECO:0000256" key="3">
    <source>
        <dbReference type="ARBA" id="ARBA00022723"/>
    </source>
</evidence>
<dbReference type="Gene3D" id="1.10.630.10">
    <property type="entry name" value="Cytochrome P450"/>
    <property type="match status" value="1"/>
</dbReference>
<dbReference type="PANTHER" id="PTHR24300:SF375">
    <property type="entry name" value="CYTOCHROME P450 FAMILY"/>
    <property type="match status" value="1"/>
</dbReference>
<dbReference type="SUPFAM" id="SSF48264">
    <property type="entry name" value="Cytochrome P450"/>
    <property type="match status" value="1"/>
</dbReference>
<evidence type="ECO:0000313" key="6">
    <source>
        <dbReference type="Ensembl" id="ENSPCEP00000016033.1"/>
    </source>
</evidence>
<dbReference type="InterPro" id="IPR036396">
    <property type="entry name" value="Cyt_P450_sf"/>
</dbReference>
<dbReference type="GO" id="GO:0006082">
    <property type="term" value="P:organic acid metabolic process"/>
    <property type="evidence" value="ECO:0007669"/>
    <property type="project" value="TreeGrafter"/>
</dbReference>
<protein>
    <submittedName>
        <fullName evidence="6">Uncharacterized protein</fullName>
    </submittedName>
</protein>
<dbReference type="Pfam" id="PF00067">
    <property type="entry name" value="p450"/>
    <property type="match status" value="1"/>
</dbReference>
<dbReference type="InterPro" id="IPR002401">
    <property type="entry name" value="Cyt_P450_E_grp-I"/>
</dbReference>
<dbReference type="InterPro" id="IPR050182">
    <property type="entry name" value="Cytochrome_P450_fam2"/>
</dbReference>
<keyword evidence="5" id="KW-0349">Heme</keyword>
<accession>A0A8C8S917</accession>
<keyword evidence="4 5" id="KW-0408">Iron</keyword>